<accession>A0A7R8VIP5</accession>
<gene>
    <name evidence="1" type="ORF">TDIB3V08_LOCUS5501</name>
</gene>
<protein>
    <submittedName>
        <fullName evidence="1">Uncharacterized protein</fullName>
    </submittedName>
</protein>
<sequence>MKENPRVRKHALYQITKVNKYKSNSKKSHARTAVCCSLPNQVLPPTVHYGILVEKPNLDGSSSKPCIYRILLRSLLRSTQHSTEQVTLLRYGIRSMVLWHLDIFRRSFRELQGHACMADSCIFCALKHSARQGGAWLLEADYDLVMSSIFPARIFPPSQRAVWLAPSEGPILPGQGRSLQTAEIRSHST</sequence>
<proteinExistence type="predicted"/>
<dbReference type="EMBL" id="OA566660">
    <property type="protein sequence ID" value="CAD7199246.1"/>
    <property type="molecule type" value="Genomic_DNA"/>
</dbReference>
<name>A0A7R8VIP5_TIMDO</name>
<dbReference type="AlphaFoldDB" id="A0A7R8VIP5"/>
<organism evidence="1">
    <name type="scientific">Timema douglasi</name>
    <name type="common">Walking stick</name>
    <dbReference type="NCBI Taxonomy" id="61478"/>
    <lineage>
        <taxon>Eukaryota</taxon>
        <taxon>Metazoa</taxon>
        <taxon>Ecdysozoa</taxon>
        <taxon>Arthropoda</taxon>
        <taxon>Hexapoda</taxon>
        <taxon>Insecta</taxon>
        <taxon>Pterygota</taxon>
        <taxon>Neoptera</taxon>
        <taxon>Polyneoptera</taxon>
        <taxon>Phasmatodea</taxon>
        <taxon>Timematodea</taxon>
        <taxon>Timematoidea</taxon>
        <taxon>Timematidae</taxon>
        <taxon>Timema</taxon>
    </lineage>
</organism>
<evidence type="ECO:0000313" key="1">
    <source>
        <dbReference type="EMBL" id="CAD7199246.1"/>
    </source>
</evidence>
<reference evidence="1" key="1">
    <citation type="submission" date="2020-11" db="EMBL/GenBank/DDBJ databases">
        <authorList>
            <person name="Tran Van P."/>
        </authorList>
    </citation>
    <scope>NUCLEOTIDE SEQUENCE</scope>
</reference>